<comment type="similarity">
    <text evidence="1">Belongs to the peptidase C15 family.</text>
</comment>
<keyword evidence="3" id="KW-0645">Protease</keyword>
<protein>
    <submittedName>
        <fullName evidence="6">Pyroglutamyl-peptidase 1</fullName>
    </submittedName>
</protein>
<reference evidence="6 7" key="1">
    <citation type="journal article" date="2018" name="J. Allergy Clin. Immunol.">
        <title>High-quality assembly of Dermatophagoides pteronyssinus genome and transcriptome reveals a wide range of novel allergens.</title>
        <authorList>
            <person name="Liu X.Y."/>
            <person name="Yang K.Y."/>
            <person name="Wang M.Q."/>
            <person name="Kwok J.S."/>
            <person name="Zeng X."/>
            <person name="Yang Z."/>
            <person name="Xiao X.J."/>
            <person name="Lau C.P."/>
            <person name="Li Y."/>
            <person name="Huang Z.M."/>
            <person name="Ba J.G."/>
            <person name="Yim A.K."/>
            <person name="Ouyang C.Y."/>
            <person name="Ngai S.M."/>
            <person name="Chan T.F."/>
            <person name="Leung E.L."/>
            <person name="Liu L."/>
            <person name="Liu Z.G."/>
            <person name="Tsui S.K."/>
        </authorList>
    </citation>
    <scope>NUCLEOTIDE SEQUENCE [LARGE SCALE GENOMIC DNA]</scope>
    <source>
        <strain evidence="6">Derp</strain>
    </source>
</reference>
<dbReference type="InterPro" id="IPR016125">
    <property type="entry name" value="Peptidase_C15-like"/>
</dbReference>
<dbReference type="PRINTS" id="PR00706">
    <property type="entry name" value="PYROGLUPTASE"/>
</dbReference>
<evidence type="ECO:0000256" key="1">
    <source>
        <dbReference type="ARBA" id="ARBA00006641"/>
    </source>
</evidence>
<evidence type="ECO:0000256" key="3">
    <source>
        <dbReference type="ARBA" id="ARBA00022670"/>
    </source>
</evidence>
<accession>A0ABQ8J8A5</accession>
<keyword evidence="7" id="KW-1185">Reference proteome</keyword>
<evidence type="ECO:0000256" key="4">
    <source>
        <dbReference type="ARBA" id="ARBA00022801"/>
    </source>
</evidence>
<dbReference type="EMBL" id="NJHN03000062">
    <property type="protein sequence ID" value="KAH9418822.1"/>
    <property type="molecule type" value="Genomic_DNA"/>
</dbReference>
<dbReference type="PANTHER" id="PTHR23402:SF1">
    <property type="entry name" value="PYROGLUTAMYL-PEPTIDASE I"/>
    <property type="match status" value="1"/>
</dbReference>
<sequence length="216" mass="25183">MEPKKKENVILTGFGLFRAYKINPSWEAVQLIDECQFGSNIEIIKIQIPVAYNEVERIVEEIWTKYQPKLVIHCGVSCVARCLHLEKRAVTNKERYCQPDIFSCLPKRCSNNDPLKPDYIYTDLNLETIRDEINQHYYDGNIEIPAKISDCAGEFLCEYIYHCSLQYDCRRTLFIHVPDINQELSIKDLSKCIELVIHSALKQLPPFIHQQTKTTN</sequence>
<proteinExistence type="inferred from homology"/>
<evidence type="ECO:0000313" key="6">
    <source>
        <dbReference type="EMBL" id="KAH9418822.1"/>
    </source>
</evidence>
<keyword evidence="5" id="KW-0788">Thiol protease</keyword>
<name>A0ABQ8J8A5_DERPT</name>
<evidence type="ECO:0000256" key="2">
    <source>
        <dbReference type="ARBA" id="ARBA00022490"/>
    </source>
</evidence>
<dbReference type="PANTHER" id="PTHR23402">
    <property type="entry name" value="PROTEASE FAMILY C15 PYROGLUTAMYL-PEPTIDASE I-RELATED"/>
    <property type="match status" value="1"/>
</dbReference>
<dbReference type="Pfam" id="PF01470">
    <property type="entry name" value="Peptidase_C15"/>
    <property type="match status" value="1"/>
</dbReference>
<keyword evidence="4" id="KW-0378">Hydrolase</keyword>
<reference evidence="6 7" key="2">
    <citation type="journal article" date="2022" name="Mol. Biol. Evol.">
        <title>Comparative Genomics Reveals Insights into the Divergent Evolution of Astigmatic Mites and Household Pest Adaptations.</title>
        <authorList>
            <person name="Xiong Q."/>
            <person name="Wan A.T."/>
            <person name="Liu X."/>
            <person name="Fung C.S."/>
            <person name="Xiao X."/>
            <person name="Malainual N."/>
            <person name="Hou J."/>
            <person name="Wang L."/>
            <person name="Wang M."/>
            <person name="Yang K.Y."/>
            <person name="Cui Y."/>
            <person name="Leung E.L."/>
            <person name="Nong W."/>
            <person name="Shin S.K."/>
            <person name="Au S.W."/>
            <person name="Jeong K.Y."/>
            <person name="Chew F.T."/>
            <person name="Hui J.H."/>
            <person name="Leung T.F."/>
            <person name="Tungtrongchitr A."/>
            <person name="Zhong N."/>
            <person name="Liu Z."/>
            <person name="Tsui S.K."/>
        </authorList>
    </citation>
    <scope>NUCLEOTIDE SEQUENCE [LARGE SCALE GENOMIC DNA]</scope>
    <source>
        <strain evidence="6">Derp</strain>
    </source>
</reference>
<keyword evidence="2" id="KW-0963">Cytoplasm</keyword>
<evidence type="ECO:0000313" key="7">
    <source>
        <dbReference type="Proteomes" id="UP000887458"/>
    </source>
</evidence>
<dbReference type="InterPro" id="IPR000816">
    <property type="entry name" value="Peptidase_C15"/>
</dbReference>
<dbReference type="SUPFAM" id="SSF53182">
    <property type="entry name" value="Pyrrolidone carboxyl peptidase (pyroglutamate aminopeptidase)"/>
    <property type="match status" value="1"/>
</dbReference>
<organism evidence="6 7">
    <name type="scientific">Dermatophagoides pteronyssinus</name>
    <name type="common">European house dust mite</name>
    <dbReference type="NCBI Taxonomy" id="6956"/>
    <lineage>
        <taxon>Eukaryota</taxon>
        <taxon>Metazoa</taxon>
        <taxon>Ecdysozoa</taxon>
        <taxon>Arthropoda</taxon>
        <taxon>Chelicerata</taxon>
        <taxon>Arachnida</taxon>
        <taxon>Acari</taxon>
        <taxon>Acariformes</taxon>
        <taxon>Sarcoptiformes</taxon>
        <taxon>Astigmata</taxon>
        <taxon>Psoroptidia</taxon>
        <taxon>Analgoidea</taxon>
        <taxon>Pyroglyphidae</taxon>
        <taxon>Dermatophagoidinae</taxon>
        <taxon>Dermatophagoides</taxon>
    </lineage>
</organism>
<dbReference type="Gene3D" id="3.40.630.20">
    <property type="entry name" value="Peptidase C15, pyroglutamyl peptidase I-like"/>
    <property type="match status" value="1"/>
</dbReference>
<comment type="caution">
    <text evidence="6">The sequence shown here is derived from an EMBL/GenBank/DDBJ whole genome shotgun (WGS) entry which is preliminary data.</text>
</comment>
<dbReference type="PIRSF" id="PIRSF015592">
    <property type="entry name" value="Prld-crbxl_pptds"/>
    <property type="match status" value="1"/>
</dbReference>
<evidence type="ECO:0000256" key="5">
    <source>
        <dbReference type="ARBA" id="ARBA00022807"/>
    </source>
</evidence>
<dbReference type="InterPro" id="IPR036440">
    <property type="entry name" value="Peptidase_C15-like_sf"/>
</dbReference>
<dbReference type="Proteomes" id="UP000887458">
    <property type="component" value="Unassembled WGS sequence"/>
</dbReference>
<gene>
    <name evidence="6" type="primary">PGPEP1</name>
    <name evidence="6" type="ORF">DERP_004148</name>
</gene>